<feature type="transmembrane region" description="Helical" evidence="1">
    <location>
        <begin position="32"/>
        <end position="52"/>
    </location>
</feature>
<dbReference type="STRING" id="522772.Dacet_1657"/>
<evidence type="ECO:0000313" key="2">
    <source>
        <dbReference type="EMBL" id="ADD68422.1"/>
    </source>
</evidence>
<keyword evidence="1" id="KW-0472">Membrane</keyword>
<keyword evidence="1" id="KW-0812">Transmembrane</keyword>
<keyword evidence="3" id="KW-1185">Reference proteome</keyword>
<dbReference type="AlphaFoldDB" id="D4H8S3"/>
<sequence length="60" mass="7014">MAYVCLVAAILLVVFTETIIMDMDFIINKYLHHLFTNYGVYLLALQLIKLIVVKKFNIHK</sequence>
<gene>
    <name evidence="2" type="ordered locus">Dacet_1657</name>
</gene>
<accession>D4H8S3</accession>
<evidence type="ECO:0000256" key="1">
    <source>
        <dbReference type="SAM" id="Phobius"/>
    </source>
</evidence>
<organism evidence="2 3">
    <name type="scientific">Denitrovibrio acetiphilus (strain DSM 12809 / NBRC 114555 / N2460)</name>
    <dbReference type="NCBI Taxonomy" id="522772"/>
    <lineage>
        <taxon>Bacteria</taxon>
        <taxon>Pseudomonadati</taxon>
        <taxon>Deferribacterota</taxon>
        <taxon>Deferribacteres</taxon>
        <taxon>Deferribacterales</taxon>
        <taxon>Geovibrionaceae</taxon>
        <taxon>Denitrovibrio</taxon>
    </lineage>
</organism>
<dbReference type="InParanoid" id="D4H8S3"/>
<protein>
    <submittedName>
        <fullName evidence="2">Uncharacterized protein</fullName>
    </submittedName>
</protein>
<dbReference type="PaxDb" id="522772-Dacet_1657"/>
<evidence type="ECO:0000313" key="3">
    <source>
        <dbReference type="Proteomes" id="UP000002012"/>
    </source>
</evidence>
<dbReference type="HOGENOM" id="CLU_2933765_0_0_0"/>
<reference evidence="2 3" key="1">
    <citation type="journal article" date="2010" name="Stand. Genomic Sci.">
        <title>Complete genome sequence of Denitrovibrio acetiphilus type strain (N2460).</title>
        <authorList>
            <person name="Kiss H."/>
            <person name="Lang E."/>
            <person name="Lapidus A."/>
            <person name="Copeland A."/>
            <person name="Nolan M."/>
            <person name="Glavina Del Rio T."/>
            <person name="Chen F."/>
            <person name="Lucas S."/>
            <person name="Tice H."/>
            <person name="Cheng J.F."/>
            <person name="Han C."/>
            <person name="Goodwin L."/>
            <person name="Pitluck S."/>
            <person name="Liolios K."/>
            <person name="Pati A."/>
            <person name="Ivanova N."/>
            <person name="Mavromatis K."/>
            <person name="Chen A."/>
            <person name="Palaniappan K."/>
            <person name="Land M."/>
            <person name="Hauser L."/>
            <person name="Chang Y.J."/>
            <person name="Jeffries C.D."/>
            <person name="Detter J.C."/>
            <person name="Brettin T."/>
            <person name="Spring S."/>
            <person name="Rohde M."/>
            <person name="Goker M."/>
            <person name="Woyke T."/>
            <person name="Bristow J."/>
            <person name="Eisen J.A."/>
            <person name="Markowitz V."/>
            <person name="Hugenholtz P."/>
            <person name="Kyrpides N.C."/>
            <person name="Klenk H.P."/>
        </authorList>
    </citation>
    <scope>NUCLEOTIDE SEQUENCE [LARGE SCALE GENOMIC DNA]</scope>
    <source>
        <strain evidence="3">DSM 12809 / NBRC 114555 / N2460</strain>
    </source>
</reference>
<proteinExistence type="predicted"/>
<dbReference type="KEGG" id="dap:Dacet_1657"/>
<dbReference type="EMBL" id="CP001968">
    <property type="protein sequence ID" value="ADD68422.1"/>
    <property type="molecule type" value="Genomic_DNA"/>
</dbReference>
<keyword evidence="1" id="KW-1133">Transmembrane helix</keyword>
<dbReference type="Proteomes" id="UP000002012">
    <property type="component" value="Chromosome"/>
</dbReference>
<name>D4H8S3_DENA2</name>